<protein>
    <submittedName>
        <fullName evidence="1">Uncharacterized protein</fullName>
    </submittedName>
</protein>
<gene>
    <name evidence="1" type="ORF">HNQ60_000001</name>
</gene>
<comment type="caution">
    <text evidence="1">The sequence shown here is derived from an EMBL/GenBank/DDBJ whole genome shotgun (WGS) entry which is preliminary data.</text>
</comment>
<reference evidence="1 2" key="1">
    <citation type="submission" date="2020-08" db="EMBL/GenBank/DDBJ databases">
        <title>Genomic Encyclopedia of Type Strains, Phase IV (KMG-IV): sequencing the most valuable type-strain genomes for metagenomic binning, comparative biology and taxonomic classification.</title>
        <authorList>
            <person name="Goeker M."/>
        </authorList>
    </citation>
    <scope>NUCLEOTIDE SEQUENCE [LARGE SCALE GENOMIC DNA]</scope>
    <source>
        <strain evidence="1 2">DSM 26723</strain>
    </source>
</reference>
<evidence type="ECO:0000313" key="2">
    <source>
        <dbReference type="Proteomes" id="UP000588068"/>
    </source>
</evidence>
<dbReference type="EMBL" id="JACHHZ010000001">
    <property type="protein sequence ID" value="MBB6091155.1"/>
    <property type="molecule type" value="Genomic_DNA"/>
</dbReference>
<sequence length="45" mass="4896">CDSVNLDFLMTLSRFAGRVYYSAVSEAGELTAPARRNSVVESSEP</sequence>
<dbReference type="AlphaFoldDB" id="A0A841HGE8"/>
<dbReference type="Proteomes" id="UP000588068">
    <property type="component" value="Unassembled WGS sequence"/>
</dbReference>
<feature type="non-terminal residue" evidence="1">
    <location>
        <position position="1"/>
    </location>
</feature>
<accession>A0A841HGE8</accession>
<keyword evidence="2" id="KW-1185">Reference proteome</keyword>
<name>A0A841HGE8_9GAMM</name>
<evidence type="ECO:0000313" key="1">
    <source>
        <dbReference type="EMBL" id="MBB6091155.1"/>
    </source>
</evidence>
<proteinExistence type="predicted"/>
<organism evidence="1 2">
    <name type="scientific">Povalibacter uvarum</name>
    <dbReference type="NCBI Taxonomy" id="732238"/>
    <lineage>
        <taxon>Bacteria</taxon>
        <taxon>Pseudomonadati</taxon>
        <taxon>Pseudomonadota</taxon>
        <taxon>Gammaproteobacteria</taxon>
        <taxon>Steroidobacterales</taxon>
        <taxon>Steroidobacteraceae</taxon>
        <taxon>Povalibacter</taxon>
    </lineage>
</organism>